<dbReference type="Ensembl" id="ENSOMET00000022012.1">
    <property type="protein sequence ID" value="ENSOMEP00000031049.1"/>
    <property type="gene ID" value="ENSOMEG00000015698.1"/>
</dbReference>
<dbReference type="Proteomes" id="UP000261560">
    <property type="component" value="Unplaced"/>
</dbReference>
<dbReference type="Gene3D" id="1.10.3210.10">
    <property type="entry name" value="Hypothetical protein af1432"/>
    <property type="match status" value="1"/>
</dbReference>
<evidence type="ECO:0000313" key="1">
    <source>
        <dbReference type="Ensembl" id="ENSOMEP00000031049.1"/>
    </source>
</evidence>
<dbReference type="GeneTree" id="ENSGT00390000013867"/>
<dbReference type="GO" id="GO:0008832">
    <property type="term" value="F:dGTPase activity"/>
    <property type="evidence" value="ECO:0007669"/>
    <property type="project" value="TreeGrafter"/>
</dbReference>
<dbReference type="PANTHER" id="PTHR11373">
    <property type="entry name" value="DEOXYNUCLEOSIDE TRIPHOSPHATE TRIPHOSPHOHYDROLASE"/>
    <property type="match status" value="1"/>
</dbReference>
<reference evidence="1" key="2">
    <citation type="submission" date="2025-09" db="UniProtKB">
        <authorList>
            <consortium name="Ensembl"/>
        </authorList>
    </citation>
    <scope>IDENTIFICATION</scope>
</reference>
<protein>
    <submittedName>
        <fullName evidence="1">Uncharacterized protein</fullName>
    </submittedName>
</protein>
<dbReference type="GO" id="GO:0006203">
    <property type="term" value="P:dGTP catabolic process"/>
    <property type="evidence" value="ECO:0007669"/>
    <property type="project" value="TreeGrafter"/>
</dbReference>
<sequence length="390" mass="45503">SVHGHVELHPFLVKIIDTPQFQRLRNIKQLGGGYLVYPGASHNRFEHSIGVAHLAGVKAKLRKSAYRIKGLSFTVTSPINGFISPYSGHGPFSHLFDQMFIPQACPTEEWKHEDNSVKMFEYLIEKNGLTEDIEKLGEKALIFIKELILGEPLQKTSKDSAAWQYDGRKEDKSFLYEIVSNKENGIDVDKFDYFARDCHHLGIKNNFDHLRYFMFTRVIESKRKHICSRDKEAENLYNMFNLRNFLHRRVYQHKVKTNVEIMIKDALLKANNLIKIEGKGQKMVTLSAAKDDTEAYTELTVTYSYGKGDKNPMENAYFYKKNEPDQAFIIPKLQVSKFLPECFLEQTIRLYWKNEDKTHLKDVTEAFKAWCERNEFEVIFRSAMLDFRCI</sequence>
<keyword evidence="2" id="KW-1185">Reference proteome</keyword>
<organism evidence="1 2">
    <name type="scientific">Oryzias melastigma</name>
    <name type="common">Marine medaka</name>
    <dbReference type="NCBI Taxonomy" id="30732"/>
    <lineage>
        <taxon>Eukaryota</taxon>
        <taxon>Metazoa</taxon>
        <taxon>Chordata</taxon>
        <taxon>Craniata</taxon>
        <taxon>Vertebrata</taxon>
        <taxon>Euteleostomi</taxon>
        <taxon>Actinopterygii</taxon>
        <taxon>Neopterygii</taxon>
        <taxon>Teleostei</taxon>
        <taxon>Neoteleostei</taxon>
        <taxon>Acanthomorphata</taxon>
        <taxon>Ovalentaria</taxon>
        <taxon>Atherinomorphae</taxon>
        <taxon>Beloniformes</taxon>
        <taxon>Adrianichthyidae</taxon>
        <taxon>Oryziinae</taxon>
        <taxon>Oryzias</taxon>
    </lineage>
</organism>
<dbReference type="GO" id="GO:0045088">
    <property type="term" value="P:regulation of innate immune response"/>
    <property type="evidence" value="ECO:0007669"/>
    <property type="project" value="TreeGrafter"/>
</dbReference>
<dbReference type="InterPro" id="IPR050135">
    <property type="entry name" value="dGTPase-like"/>
</dbReference>
<proteinExistence type="predicted"/>
<reference evidence="1" key="1">
    <citation type="submission" date="2025-08" db="UniProtKB">
        <authorList>
            <consortium name="Ensembl"/>
        </authorList>
    </citation>
    <scope>IDENTIFICATION</scope>
</reference>
<dbReference type="GO" id="GO:0005634">
    <property type="term" value="C:nucleus"/>
    <property type="evidence" value="ECO:0007669"/>
    <property type="project" value="TreeGrafter"/>
</dbReference>
<evidence type="ECO:0000313" key="2">
    <source>
        <dbReference type="Proteomes" id="UP000261560"/>
    </source>
</evidence>
<dbReference type="AlphaFoldDB" id="A0A3B3DNP4"/>
<dbReference type="PANTHER" id="PTHR11373:SF4">
    <property type="entry name" value="DEOXYNUCLEOSIDE TRIPHOSPHATE TRIPHOSPHOHYDROLASE SAMHD1"/>
    <property type="match status" value="1"/>
</dbReference>
<dbReference type="SUPFAM" id="SSF109604">
    <property type="entry name" value="HD-domain/PDEase-like"/>
    <property type="match status" value="1"/>
</dbReference>
<accession>A0A3B3DNP4</accession>
<dbReference type="GO" id="GO:0051607">
    <property type="term" value="P:defense response to virus"/>
    <property type="evidence" value="ECO:0007669"/>
    <property type="project" value="TreeGrafter"/>
</dbReference>
<name>A0A3B3DNP4_ORYME</name>